<feature type="transmembrane region" description="Helical" evidence="7">
    <location>
        <begin position="177"/>
        <end position="195"/>
    </location>
</feature>
<accession>G7YUB3</accession>
<feature type="domain" description="Peptidase S54 rhomboid" evidence="8">
    <location>
        <begin position="227"/>
        <end position="384"/>
    </location>
</feature>
<evidence type="ECO:0000256" key="6">
    <source>
        <dbReference type="ARBA" id="ARBA00023136"/>
    </source>
</evidence>
<feature type="transmembrane region" description="Helical" evidence="7">
    <location>
        <begin position="242"/>
        <end position="262"/>
    </location>
</feature>
<dbReference type="GO" id="GO:0004252">
    <property type="term" value="F:serine-type endopeptidase activity"/>
    <property type="evidence" value="ECO:0007669"/>
    <property type="project" value="InterPro"/>
</dbReference>
<dbReference type="InterPro" id="IPR011992">
    <property type="entry name" value="EF-hand-dom_pair"/>
</dbReference>
<dbReference type="InterPro" id="IPR035952">
    <property type="entry name" value="Rhomboid-like_sf"/>
</dbReference>
<organism evidence="9 10">
    <name type="scientific">Clonorchis sinensis</name>
    <name type="common">Chinese liver fluke</name>
    <dbReference type="NCBI Taxonomy" id="79923"/>
    <lineage>
        <taxon>Eukaryota</taxon>
        <taxon>Metazoa</taxon>
        <taxon>Spiralia</taxon>
        <taxon>Lophotrochozoa</taxon>
        <taxon>Platyhelminthes</taxon>
        <taxon>Trematoda</taxon>
        <taxon>Digenea</taxon>
        <taxon>Opisthorchiida</taxon>
        <taxon>Opisthorchiata</taxon>
        <taxon>Opisthorchiidae</taxon>
        <taxon>Clonorchis</taxon>
    </lineage>
</organism>
<keyword evidence="4" id="KW-0106">Calcium</keyword>
<dbReference type="InterPro" id="IPR018247">
    <property type="entry name" value="EF_Hand_1_Ca_BS"/>
</dbReference>
<evidence type="ECO:0000256" key="4">
    <source>
        <dbReference type="ARBA" id="ARBA00022837"/>
    </source>
</evidence>
<keyword evidence="3 7" id="KW-0812">Transmembrane</keyword>
<evidence type="ECO:0000313" key="9">
    <source>
        <dbReference type="EMBL" id="GAA56543.1"/>
    </source>
</evidence>
<protein>
    <submittedName>
        <fullName evidence="9">Rhomboid-related protein 1/2/3</fullName>
    </submittedName>
</protein>
<evidence type="ECO:0000256" key="1">
    <source>
        <dbReference type="ARBA" id="ARBA00004141"/>
    </source>
</evidence>
<feature type="transmembrane region" description="Helical" evidence="7">
    <location>
        <begin position="365"/>
        <end position="383"/>
    </location>
</feature>
<keyword evidence="5 7" id="KW-1133">Transmembrane helix</keyword>
<dbReference type="AlphaFoldDB" id="G7YUB3"/>
<dbReference type="Gene3D" id="1.10.238.10">
    <property type="entry name" value="EF-hand"/>
    <property type="match status" value="1"/>
</dbReference>
<dbReference type="GO" id="GO:0016020">
    <property type="term" value="C:membrane"/>
    <property type="evidence" value="ECO:0007669"/>
    <property type="project" value="UniProtKB-SubCell"/>
</dbReference>
<reference evidence="9" key="1">
    <citation type="journal article" date="2011" name="Genome Biol.">
        <title>The draft genome of the carcinogenic human liver fluke Clonorchis sinensis.</title>
        <authorList>
            <person name="Wang X."/>
            <person name="Chen W."/>
            <person name="Huang Y."/>
            <person name="Sun J."/>
            <person name="Men J."/>
            <person name="Liu H."/>
            <person name="Luo F."/>
            <person name="Guo L."/>
            <person name="Lv X."/>
            <person name="Deng C."/>
            <person name="Zhou C."/>
            <person name="Fan Y."/>
            <person name="Li X."/>
            <person name="Huang L."/>
            <person name="Hu Y."/>
            <person name="Liang C."/>
            <person name="Hu X."/>
            <person name="Xu J."/>
            <person name="Yu X."/>
        </authorList>
    </citation>
    <scope>NUCLEOTIDE SEQUENCE [LARGE SCALE GENOMIC DNA]</scope>
    <source>
        <strain evidence="9">Henan</strain>
    </source>
</reference>
<dbReference type="Proteomes" id="UP000008909">
    <property type="component" value="Unassembled WGS sequence"/>
</dbReference>
<keyword evidence="6 7" id="KW-0472">Membrane</keyword>
<reference key="2">
    <citation type="submission" date="2011-10" db="EMBL/GenBank/DDBJ databases">
        <title>The genome and transcriptome sequence of Clonorchis sinensis provide insights into the carcinogenic liver fluke.</title>
        <authorList>
            <person name="Wang X."/>
            <person name="Huang Y."/>
            <person name="Chen W."/>
            <person name="Liu H."/>
            <person name="Guo L."/>
            <person name="Chen Y."/>
            <person name="Luo F."/>
            <person name="Zhou W."/>
            <person name="Sun J."/>
            <person name="Mao Q."/>
            <person name="Liang P."/>
            <person name="Zhou C."/>
            <person name="Tian Y."/>
            <person name="Men J."/>
            <person name="Lv X."/>
            <person name="Huang L."/>
            <person name="Zhou J."/>
            <person name="Hu Y."/>
            <person name="Li R."/>
            <person name="Zhang F."/>
            <person name="Lei H."/>
            <person name="Li X."/>
            <person name="Hu X."/>
            <person name="Liang C."/>
            <person name="Xu J."/>
            <person name="Wu Z."/>
            <person name="Yu X."/>
        </authorList>
    </citation>
    <scope>NUCLEOTIDE SEQUENCE</scope>
    <source>
        <strain>Henan</strain>
    </source>
</reference>
<dbReference type="MEROPS" id="S54.012"/>
<dbReference type="PANTHER" id="PTHR45840:SF2">
    <property type="entry name" value="PROTEIN RHOMBOID-RELATED"/>
    <property type="match status" value="1"/>
</dbReference>
<dbReference type="Pfam" id="PF01694">
    <property type="entry name" value="Rhomboid"/>
    <property type="match status" value="1"/>
</dbReference>
<evidence type="ECO:0000259" key="8">
    <source>
        <dbReference type="Pfam" id="PF01694"/>
    </source>
</evidence>
<dbReference type="InterPro" id="IPR051739">
    <property type="entry name" value="Rhomboid_IM_Serine_Proteases"/>
</dbReference>
<feature type="transmembrane region" description="Helical" evidence="7">
    <location>
        <begin position="395"/>
        <end position="416"/>
    </location>
</feature>
<dbReference type="SUPFAM" id="SSF144091">
    <property type="entry name" value="Rhomboid-like"/>
    <property type="match status" value="1"/>
</dbReference>
<comment type="similarity">
    <text evidence="2">Belongs to the peptidase S54 family.</text>
</comment>
<evidence type="ECO:0000313" key="10">
    <source>
        <dbReference type="Proteomes" id="UP000008909"/>
    </source>
</evidence>
<dbReference type="SUPFAM" id="SSF47473">
    <property type="entry name" value="EF-hand"/>
    <property type="match status" value="1"/>
</dbReference>
<name>G7YUB3_CLOSI</name>
<feature type="transmembrane region" description="Helical" evidence="7">
    <location>
        <begin position="269"/>
        <end position="285"/>
    </location>
</feature>
<dbReference type="PROSITE" id="PS00018">
    <property type="entry name" value="EF_HAND_1"/>
    <property type="match status" value="1"/>
</dbReference>
<dbReference type="EMBL" id="DF144289">
    <property type="protein sequence ID" value="GAA56543.1"/>
    <property type="molecule type" value="Genomic_DNA"/>
</dbReference>
<feature type="transmembrane region" description="Helical" evidence="7">
    <location>
        <begin position="291"/>
        <end position="312"/>
    </location>
</feature>
<keyword evidence="10" id="KW-1185">Reference proteome</keyword>
<evidence type="ECO:0000256" key="2">
    <source>
        <dbReference type="ARBA" id="ARBA00009045"/>
    </source>
</evidence>
<comment type="subcellular location">
    <subcellularLocation>
        <location evidence="1">Membrane</location>
        <topology evidence="1">Multi-pass membrane protein</topology>
    </subcellularLocation>
</comment>
<dbReference type="PANTHER" id="PTHR45840">
    <property type="entry name" value="RHOMBOID-RELATED PROTEIN"/>
    <property type="match status" value="1"/>
</dbReference>
<feature type="transmembrane region" description="Helical" evidence="7">
    <location>
        <begin position="333"/>
        <end position="353"/>
    </location>
</feature>
<sequence>MVAELKPVDYETRLMVLPLLPLHYRRLRGDRLRTYAFLNKVCPTGISLLTQQTHGAGVYDADGIPLAELKSLLADSELPERQISVLVKAADKDGNQRIAYDEFVRQVMSEDEGVWKRLRIRARVLNRAVLAIDPAAGRRHQQDVMVKSGIDSPDTYNWGEADVDNYVEAYDCRPPPIFIPVITLVEIGVFIYYGVLHALDSDPYNDVTAASGVPIYSPLIYDPRKRHEAWRFLTYMFIHNGYVHLAFNCLLQLVLGMLLELVHKFWRCGLVYLLGVIAGSLAHSITDPYVLLAGASGGCYALIGAHLASIIMNWKAMQDKWLDNPINFLSSGVVRLFLILLLAGSDTGLAIYARYKNPLGTRVGFSAHLGGFVAGILLGIPILRNLQVEKWEKVCFWICIVIFACFITAAILFNGFCIRIKYCPASVF</sequence>
<evidence type="ECO:0000256" key="7">
    <source>
        <dbReference type="SAM" id="Phobius"/>
    </source>
</evidence>
<proteinExistence type="inferred from homology"/>
<evidence type="ECO:0000256" key="5">
    <source>
        <dbReference type="ARBA" id="ARBA00022989"/>
    </source>
</evidence>
<dbReference type="Gene3D" id="1.20.1540.10">
    <property type="entry name" value="Rhomboid-like"/>
    <property type="match status" value="1"/>
</dbReference>
<gene>
    <name evidence="9" type="ORF">CLF_111082</name>
</gene>
<dbReference type="InterPro" id="IPR022764">
    <property type="entry name" value="Peptidase_S54_rhomboid_dom"/>
</dbReference>
<evidence type="ECO:0000256" key="3">
    <source>
        <dbReference type="ARBA" id="ARBA00022692"/>
    </source>
</evidence>